<dbReference type="PANTHER" id="PTHR43811:SF57">
    <property type="entry name" value="FKBP-TYPE PEPTIDYL-PROLYL CIS-TRANS ISOMERASE FKPA-RELATED"/>
    <property type="match status" value="1"/>
</dbReference>
<dbReference type="InterPro" id="IPR046357">
    <property type="entry name" value="PPIase_dom_sf"/>
</dbReference>
<keyword evidence="5 6" id="KW-0413">Isomerase</keyword>
<dbReference type="Pfam" id="PF01346">
    <property type="entry name" value="FKBP_N"/>
    <property type="match status" value="1"/>
</dbReference>
<dbReference type="InterPro" id="IPR036944">
    <property type="entry name" value="PPIase_FKBP_N_sf"/>
</dbReference>
<reference evidence="10 11" key="1">
    <citation type="submission" date="2024-01" db="EMBL/GenBank/DDBJ databases">
        <title>Chryseobacterium sp. T9W2-O.</title>
        <authorList>
            <person name="Maltman C."/>
        </authorList>
    </citation>
    <scope>NUCLEOTIDE SEQUENCE [LARGE SCALE GENOMIC DNA]</scope>
    <source>
        <strain evidence="10 11">T9W2-O</strain>
    </source>
</reference>
<evidence type="ECO:0000313" key="11">
    <source>
        <dbReference type="Proteomes" id="UP001348397"/>
    </source>
</evidence>
<comment type="similarity">
    <text evidence="2 7">Belongs to the FKBP-type PPIase family.</text>
</comment>
<evidence type="ECO:0000256" key="8">
    <source>
        <dbReference type="SAM" id="SignalP"/>
    </source>
</evidence>
<accession>A0ABU6HXN8</accession>
<dbReference type="InterPro" id="IPR000774">
    <property type="entry name" value="PPIase_FKBP_N"/>
</dbReference>
<sequence length="240" mass="26458">MKKTLFTLVLLAGTQIAFAQKSYTDEQKASYYIGQDIAENMKKQGFPADPELLAQGFKDAFGDKASLFPKEEMATFMQSFMQKQNEKKQAEAKIKAEENKKKGADFLAKNKLNKNIKITASGLQYEVLKEGDGKTKPTATSTANVAYTGKLMDGTVFDSTDKNGGQPIELNLSGVIKGWTEGIQLMSKGAKYRFYIPSDLAYGDNGAGGVIPPGATLIFDVELVDLKSLYTYQYKNVFHH</sequence>
<dbReference type="PRINTS" id="PR01730">
    <property type="entry name" value="INFPOTNTIATR"/>
</dbReference>
<proteinExistence type="inferred from homology"/>
<dbReference type="RefSeq" id="WP_326322467.1">
    <property type="nucleotide sequence ID" value="NZ_JAYLAA010000068.1"/>
</dbReference>
<dbReference type="Pfam" id="PF00254">
    <property type="entry name" value="FKBP_C"/>
    <property type="match status" value="1"/>
</dbReference>
<dbReference type="SUPFAM" id="SSF54534">
    <property type="entry name" value="FKBP-like"/>
    <property type="match status" value="1"/>
</dbReference>
<dbReference type="PROSITE" id="PS50059">
    <property type="entry name" value="FKBP_PPIASE"/>
    <property type="match status" value="1"/>
</dbReference>
<evidence type="ECO:0000256" key="6">
    <source>
        <dbReference type="PROSITE-ProRule" id="PRU00277"/>
    </source>
</evidence>
<dbReference type="Gene3D" id="1.10.287.460">
    <property type="entry name" value="Peptidyl-prolyl cis-trans isomerase, FKBP-type, N-terminal domain"/>
    <property type="match status" value="1"/>
</dbReference>
<comment type="catalytic activity">
    <reaction evidence="1 6 7">
        <text>[protein]-peptidylproline (omega=180) = [protein]-peptidylproline (omega=0)</text>
        <dbReference type="Rhea" id="RHEA:16237"/>
        <dbReference type="Rhea" id="RHEA-COMP:10747"/>
        <dbReference type="Rhea" id="RHEA-COMP:10748"/>
        <dbReference type="ChEBI" id="CHEBI:83833"/>
        <dbReference type="ChEBI" id="CHEBI:83834"/>
        <dbReference type="EC" id="5.2.1.8"/>
    </reaction>
</comment>
<dbReference type="EMBL" id="JAYLAA010000068">
    <property type="protein sequence ID" value="MEC3877819.1"/>
    <property type="molecule type" value="Genomic_DNA"/>
</dbReference>
<evidence type="ECO:0000256" key="3">
    <source>
        <dbReference type="ARBA" id="ARBA00022729"/>
    </source>
</evidence>
<evidence type="ECO:0000256" key="5">
    <source>
        <dbReference type="ARBA" id="ARBA00023235"/>
    </source>
</evidence>
<organism evidence="10 11">
    <name type="scientific">Chryseobacterium salviniae</name>
    <dbReference type="NCBI Taxonomy" id="3101750"/>
    <lineage>
        <taxon>Bacteria</taxon>
        <taxon>Pseudomonadati</taxon>
        <taxon>Bacteroidota</taxon>
        <taxon>Flavobacteriia</taxon>
        <taxon>Flavobacteriales</taxon>
        <taxon>Weeksellaceae</taxon>
        <taxon>Chryseobacterium group</taxon>
        <taxon>Chryseobacterium</taxon>
    </lineage>
</organism>
<evidence type="ECO:0000259" key="9">
    <source>
        <dbReference type="PROSITE" id="PS50059"/>
    </source>
</evidence>
<feature type="domain" description="PPIase FKBP-type" evidence="9">
    <location>
        <begin position="140"/>
        <end position="227"/>
    </location>
</feature>
<dbReference type="InterPro" id="IPR001179">
    <property type="entry name" value="PPIase_FKBP_dom"/>
</dbReference>
<dbReference type="Gene3D" id="3.10.50.40">
    <property type="match status" value="1"/>
</dbReference>
<gene>
    <name evidence="10" type="ORF">SOP96_19090</name>
</gene>
<dbReference type="GO" id="GO:0003755">
    <property type="term" value="F:peptidyl-prolyl cis-trans isomerase activity"/>
    <property type="evidence" value="ECO:0007669"/>
    <property type="project" value="UniProtKB-EC"/>
</dbReference>
<feature type="chain" id="PRO_5046002567" description="Peptidyl-prolyl cis-trans isomerase" evidence="8">
    <location>
        <begin position="20"/>
        <end position="240"/>
    </location>
</feature>
<name>A0ABU6HXN8_9FLAO</name>
<dbReference type="EC" id="5.2.1.8" evidence="7"/>
<evidence type="ECO:0000256" key="2">
    <source>
        <dbReference type="ARBA" id="ARBA00006577"/>
    </source>
</evidence>
<comment type="caution">
    <text evidence="10">The sequence shown here is derived from an EMBL/GenBank/DDBJ whole genome shotgun (WGS) entry which is preliminary data.</text>
</comment>
<evidence type="ECO:0000313" key="10">
    <source>
        <dbReference type="EMBL" id="MEC3877819.1"/>
    </source>
</evidence>
<evidence type="ECO:0000256" key="4">
    <source>
        <dbReference type="ARBA" id="ARBA00023110"/>
    </source>
</evidence>
<dbReference type="Proteomes" id="UP001348397">
    <property type="component" value="Unassembled WGS sequence"/>
</dbReference>
<protein>
    <recommendedName>
        <fullName evidence="7">Peptidyl-prolyl cis-trans isomerase</fullName>
        <ecNumber evidence="7">5.2.1.8</ecNumber>
    </recommendedName>
</protein>
<feature type="signal peptide" evidence="8">
    <location>
        <begin position="1"/>
        <end position="19"/>
    </location>
</feature>
<dbReference type="InterPro" id="IPR008104">
    <property type="entry name" value="INFPOTNTIATR"/>
</dbReference>
<evidence type="ECO:0000256" key="1">
    <source>
        <dbReference type="ARBA" id="ARBA00000971"/>
    </source>
</evidence>
<evidence type="ECO:0000256" key="7">
    <source>
        <dbReference type="RuleBase" id="RU003915"/>
    </source>
</evidence>
<keyword evidence="4 6" id="KW-0697">Rotamase</keyword>
<keyword evidence="3 8" id="KW-0732">Signal</keyword>
<dbReference type="PANTHER" id="PTHR43811">
    <property type="entry name" value="FKBP-TYPE PEPTIDYL-PROLYL CIS-TRANS ISOMERASE FKPA"/>
    <property type="match status" value="1"/>
</dbReference>
<keyword evidence="11" id="KW-1185">Reference proteome</keyword>